<dbReference type="Gene3D" id="2.60.120.200">
    <property type="match status" value="1"/>
</dbReference>
<evidence type="ECO:0000256" key="2">
    <source>
        <dbReference type="ARBA" id="ARBA00008536"/>
    </source>
</evidence>
<keyword evidence="7" id="KW-0808">Transferase</keyword>
<evidence type="ECO:0000256" key="19">
    <source>
        <dbReference type="SAM" id="Phobius"/>
    </source>
</evidence>
<dbReference type="PROSITE" id="PS50011">
    <property type="entry name" value="PROTEIN_KINASE_DOM"/>
    <property type="match status" value="1"/>
</dbReference>
<dbReference type="EMBL" id="SDAM02000017">
    <property type="protein sequence ID" value="KAH6837643.1"/>
    <property type="molecule type" value="Genomic_DNA"/>
</dbReference>
<dbReference type="GO" id="GO:0030246">
    <property type="term" value="F:carbohydrate binding"/>
    <property type="evidence" value="ECO:0007669"/>
    <property type="project" value="UniProtKB-KW"/>
</dbReference>
<dbReference type="GO" id="GO:0006952">
    <property type="term" value="P:defense response"/>
    <property type="evidence" value="ECO:0007669"/>
    <property type="project" value="UniProtKB-ARBA"/>
</dbReference>
<feature type="transmembrane region" description="Helical" evidence="19">
    <location>
        <begin position="308"/>
        <end position="334"/>
    </location>
</feature>
<dbReference type="Proteomes" id="UP001190926">
    <property type="component" value="Unassembled WGS sequence"/>
</dbReference>
<name>A0AAD4JPJ8_PERFH</name>
<accession>A0AAD4JPJ8</accession>
<dbReference type="Pfam" id="PF07714">
    <property type="entry name" value="PK_Tyr_Ser-Thr"/>
    <property type="match status" value="1"/>
</dbReference>
<dbReference type="FunFam" id="3.30.200.20:FF:000320">
    <property type="entry name" value="probable L-type lectin-domain containing receptor kinase S.5"/>
    <property type="match status" value="1"/>
</dbReference>
<evidence type="ECO:0000256" key="14">
    <source>
        <dbReference type="ARBA" id="ARBA00022989"/>
    </source>
</evidence>
<comment type="caution">
    <text evidence="21">The sequence shown here is derived from an EMBL/GenBank/DDBJ whole genome shotgun (WGS) entry which is preliminary data.</text>
</comment>
<keyword evidence="11 18" id="KW-0547">Nucleotide-binding</keyword>
<organism evidence="21 22">
    <name type="scientific">Perilla frutescens var. hirtella</name>
    <name type="common">Perilla citriodora</name>
    <name type="synonym">Perilla setoyensis</name>
    <dbReference type="NCBI Taxonomy" id="608512"/>
    <lineage>
        <taxon>Eukaryota</taxon>
        <taxon>Viridiplantae</taxon>
        <taxon>Streptophyta</taxon>
        <taxon>Embryophyta</taxon>
        <taxon>Tracheophyta</taxon>
        <taxon>Spermatophyta</taxon>
        <taxon>Magnoliopsida</taxon>
        <taxon>eudicotyledons</taxon>
        <taxon>Gunneridae</taxon>
        <taxon>Pentapetalae</taxon>
        <taxon>asterids</taxon>
        <taxon>lamiids</taxon>
        <taxon>Lamiales</taxon>
        <taxon>Lamiaceae</taxon>
        <taxon>Nepetoideae</taxon>
        <taxon>Elsholtzieae</taxon>
        <taxon>Perilla</taxon>
    </lineage>
</organism>
<evidence type="ECO:0000256" key="8">
    <source>
        <dbReference type="ARBA" id="ARBA00022692"/>
    </source>
</evidence>
<evidence type="ECO:0000256" key="9">
    <source>
        <dbReference type="ARBA" id="ARBA00022729"/>
    </source>
</evidence>
<dbReference type="InterPro" id="IPR017441">
    <property type="entry name" value="Protein_kinase_ATP_BS"/>
</dbReference>
<dbReference type="InterPro" id="IPR001220">
    <property type="entry name" value="Legume_lectin_dom"/>
</dbReference>
<comment type="similarity">
    <text evidence="2">In the N-terminal section; belongs to the leguminous lectin family.</text>
</comment>
<protein>
    <recommendedName>
        <fullName evidence="4">non-specific serine/threonine protein kinase</fullName>
        <ecNumber evidence="4">2.7.11.1</ecNumber>
    </recommendedName>
</protein>
<sequence>MIHMGKRKLKVRLNPGGGGGAAAVVLVMVMVWFASIAEGSVKMKTFELKEGGPFNETHLSMFQRGGNSSISNGALQITPDSASNNFNLFHNSGRLLLRRSFRLWDGEPNTTRARLSSFNTSFLINIYRPNNIPRNQTAGEGLAFVIAPDLDLPLNSSGQYLGLTNLSTDGNSTNKVVAVELDTVKQDFDPDDNHVGINVNGVRSVDTEPLGRHNITLAPDEARFYNVWVDYDGDSKLIRVYIAEQATKEGATPPKPDSPLLEHGLNLMGLVNQESYFGFSASTGNTTQLNCVLRWNLTVQYFHEERNWLPVVLGAGIPAAVVLVVVAVGLGWYWHKRRMKFLNPNLVGALRSLPGTPREFEFKDLKKATNSFDERNKLGQGGFGEVFRGLLVKENLEIAVKRFSRESIKGQDDFLAELTIINRLRHRHLVKLLGWCHKYGKLLLVYEYMPNGSLDKHLFVGPNIEALGWNPRYKITSGVASALHYLHNEYDQRVVHRDLKASNIMLDSNFNARLGDFGLARALDNEKTSYAEAEGVLGTMGYIAPECFHMGKATQQSDVYAFGAVLLELVCGRRPGAKIAGFQLLVDWVWYMHRDGRLVEAVDPRLGEDFIAEEAERLLLLGLACSHPIAAERPKTQAIVQIISGTVPAPAVPPFKPAFVWPAAAGPTSESTNETGTYTTTSHFGSGWSGQCLSRESYTGYSHDSMV</sequence>
<dbReference type="PROSITE" id="PS00107">
    <property type="entry name" value="PROTEIN_KINASE_ATP"/>
    <property type="match status" value="1"/>
</dbReference>
<keyword evidence="15 19" id="KW-0472">Membrane</keyword>
<dbReference type="PANTHER" id="PTHR27007">
    <property type="match status" value="1"/>
</dbReference>
<keyword evidence="12" id="KW-0418">Kinase</keyword>
<evidence type="ECO:0000256" key="10">
    <source>
        <dbReference type="ARBA" id="ARBA00022734"/>
    </source>
</evidence>
<dbReference type="PROSITE" id="PS00307">
    <property type="entry name" value="LECTIN_LEGUME_BETA"/>
    <property type="match status" value="1"/>
</dbReference>
<reference evidence="21 22" key="1">
    <citation type="journal article" date="2021" name="Nat. Commun.">
        <title>Incipient diploidization of the medicinal plant Perilla within 10,000 years.</title>
        <authorList>
            <person name="Zhang Y."/>
            <person name="Shen Q."/>
            <person name="Leng L."/>
            <person name="Zhang D."/>
            <person name="Chen S."/>
            <person name="Shi Y."/>
            <person name="Ning Z."/>
            <person name="Chen S."/>
        </authorList>
    </citation>
    <scope>NUCLEOTIDE SEQUENCE [LARGE SCALE GENOMIC DNA]</scope>
    <source>
        <strain evidence="22">cv. PC099</strain>
    </source>
</reference>
<keyword evidence="5" id="KW-1003">Cell membrane</keyword>
<dbReference type="InterPro" id="IPR011009">
    <property type="entry name" value="Kinase-like_dom_sf"/>
</dbReference>
<dbReference type="InterPro" id="IPR000719">
    <property type="entry name" value="Prot_kinase_dom"/>
</dbReference>
<dbReference type="InterPro" id="IPR008271">
    <property type="entry name" value="Ser/Thr_kinase_AS"/>
</dbReference>
<feature type="domain" description="Protein kinase" evidence="20">
    <location>
        <begin position="372"/>
        <end position="652"/>
    </location>
</feature>
<evidence type="ECO:0000256" key="18">
    <source>
        <dbReference type="PROSITE-ProRule" id="PRU10141"/>
    </source>
</evidence>
<gene>
    <name evidence="21" type="ORF">C2S53_017049</name>
</gene>
<dbReference type="InterPro" id="IPR019825">
    <property type="entry name" value="Lectin_legB_Mn/Ca_BS"/>
</dbReference>
<evidence type="ECO:0000313" key="21">
    <source>
        <dbReference type="EMBL" id="KAH6837643.1"/>
    </source>
</evidence>
<dbReference type="Gene3D" id="1.10.510.10">
    <property type="entry name" value="Transferase(Phosphotransferase) domain 1"/>
    <property type="match status" value="1"/>
</dbReference>
<keyword evidence="14 19" id="KW-1133">Transmembrane helix</keyword>
<dbReference type="Pfam" id="PF00139">
    <property type="entry name" value="Lectin_legB"/>
    <property type="match status" value="1"/>
</dbReference>
<keyword evidence="9" id="KW-0732">Signal</keyword>
<dbReference type="InterPro" id="IPR001245">
    <property type="entry name" value="Ser-Thr/Tyr_kinase_cat_dom"/>
</dbReference>
<evidence type="ECO:0000256" key="16">
    <source>
        <dbReference type="ARBA" id="ARBA00023170"/>
    </source>
</evidence>
<evidence type="ECO:0000256" key="1">
    <source>
        <dbReference type="ARBA" id="ARBA00004251"/>
    </source>
</evidence>
<dbReference type="InterPro" id="IPR050528">
    <property type="entry name" value="L-type_Lectin-RKs"/>
</dbReference>
<dbReference type="GO" id="GO:0005886">
    <property type="term" value="C:plasma membrane"/>
    <property type="evidence" value="ECO:0007669"/>
    <property type="project" value="UniProtKB-SubCell"/>
</dbReference>
<dbReference type="InterPro" id="IPR013320">
    <property type="entry name" value="ConA-like_dom_sf"/>
</dbReference>
<dbReference type="SMART" id="SM00220">
    <property type="entry name" value="S_TKc"/>
    <property type="match status" value="1"/>
</dbReference>
<keyword evidence="6" id="KW-0723">Serine/threonine-protein kinase</keyword>
<evidence type="ECO:0000256" key="17">
    <source>
        <dbReference type="ARBA" id="ARBA00023180"/>
    </source>
</evidence>
<evidence type="ECO:0000259" key="20">
    <source>
        <dbReference type="PROSITE" id="PS50011"/>
    </source>
</evidence>
<evidence type="ECO:0000256" key="6">
    <source>
        <dbReference type="ARBA" id="ARBA00022527"/>
    </source>
</evidence>
<dbReference type="GO" id="GO:0004674">
    <property type="term" value="F:protein serine/threonine kinase activity"/>
    <property type="evidence" value="ECO:0007669"/>
    <property type="project" value="UniProtKB-KW"/>
</dbReference>
<proteinExistence type="inferred from homology"/>
<dbReference type="CDD" id="cd14066">
    <property type="entry name" value="STKc_IRAK"/>
    <property type="match status" value="1"/>
</dbReference>
<comment type="subcellular location">
    <subcellularLocation>
        <location evidence="1">Cell membrane</location>
        <topology evidence="1">Single-pass type I membrane protein</topology>
    </subcellularLocation>
</comment>
<feature type="transmembrane region" description="Helical" evidence="19">
    <location>
        <begin position="12"/>
        <end position="34"/>
    </location>
</feature>
<dbReference type="GO" id="GO:0005524">
    <property type="term" value="F:ATP binding"/>
    <property type="evidence" value="ECO:0007669"/>
    <property type="project" value="UniProtKB-UniRule"/>
</dbReference>
<keyword evidence="10" id="KW-0430">Lectin</keyword>
<evidence type="ECO:0000256" key="5">
    <source>
        <dbReference type="ARBA" id="ARBA00022475"/>
    </source>
</evidence>
<evidence type="ECO:0000256" key="13">
    <source>
        <dbReference type="ARBA" id="ARBA00022840"/>
    </source>
</evidence>
<dbReference type="Gene3D" id="3.30.200.20">
    <property type="entry name" value="Phosphorylase Kinase, domain 1"/>
    <property type="match status" value="1"/>
</dbReference>
<evidence type="ECO:0000313" key="22">
    <source>
        <dbReference type="Proteomes" id="UP001190926"/>
    </source>
</evidence>
<dbReference type="GO" id="GO:0051707">
    <property type="term" value="P:response to other organism"/>
    <property type="evidence" value="ECO:0007669"/>
    <property type="project" value="UniProtKB-ARBA"/>
</dbReference>
<dbReference type="AlphaFoldDB" id="A0AAD4JPJ8"/>
<keyword evidence="17" id="KW-0325">Glycoprotein</keyword>
<dbReference type="PROSITE" id="PS00108">
    <property type="entry name" value="PROTEIN_KINASE_ST"/>
    <property type="match status" value="1"/>
</dbReference>
<evidence type="ECO:0000256" key="11">
    <source>
        <dbReference type="ARBA" id="ARBA00022741"/>
    </source>
</evidence>
<keyword evidence="16" id="KW-0675">Receptor</keyword>
<evidence type="ECO:0000256" key="7">
    <source>
        <dbReference type="ARBA" id="ARBA00022679"/>
    </source>
</evidence>
<evidence type="ECO:0000256" key="15">
    <source>
        <dbReference type="ARBA" id="ARBA00023136"/>
    </source>
</evidence>
<keyword evidence="8 19" id="KW-0812">Transmembrane</keyword>
<feature type="binding site" evidence="18">
    <location>
        <position position="401"/>
    </location>
    <ligand>
        <name>ATP</name>
        <dbReference type="ChEBI" id="CHEBI:30616"/>
    </ligand>
</feature>
<evidence type="ECO:0000256" key="12">
    <source>
        <dbReference type="ARBA" id="ARBA00022777"/>
    </source>
</evidence>
<comment type="similarity">
    <text evidence="3">In the C-terminal section; belongs to the protein kinase superfamily. Ser/Thr protein kinase family.</text>
</comment>
<keyword evidence="13 18" id="KW-0067">ATP-binding</keyword>
<dbReference type="CDD" id="cd06899">
    <property type="entry name" value="lectin_legume_LecRK_Arcelin_ConA"/>
    <property type="match status" value="1"/>
</dbReference>
<keyword evidence="22" id="KW-1185">Reference proteome</keyword>
<dbReference type="SUPFAM" id="SSF56112">
    <property type="entry name" value="Protein kinase-like (PK-like)"/>
    <property type="match status" value="1"/>
</dbReference>
<evidence type="ECO:0000256" key="3">
    <source>
        <dbReference type="ARBA" id="ARBA00010217"/>
    </source>
</evidence>
<dbReference type="EC" id="2.7.11.1" evidence="4"/>
<dbReference type="FunFam" id="1.10.510.10:FF:000444">
    <property type="entry name" value="probable L-type lectin-domain containing receptor kinase S.5"/>
    <property type="match status" value="1"/>
</dbReference>
<dbReference type="SUPFAM" id="SSF49899">
    <property type="entry name" value="Concanavalin A-like lectins/glucanases"/>
    <property type="match status" value="1"/>
</dbReference>
<evidence type="ECO:0000256" key="4">
    <source>
        <dbReference type="ARBA" id="ARBA00012513"/>
    </source>
</evidence>